<dbReference type="Pfam" id="PF16784">
    <property type="entry name" value="HNHc_6"/>
    <property type="match status" value="1"/>
</dbReference>
<name>A0A0U5JZ96_LIMRT</name>
<dbReference type="InterPro" id="IPR041242">
    <property type="entry name" value="HNHc_6"/>
</dbReference>
<dbReference type="RefSeq" id="WP_339111667.1">
    <property type="nucleotide sequence ID" value="NZ_LN887698.1"/>
</dbReference>
<gene>
    <name evidence="1" type="ORF">LRLP16767_LRLP167_00189</name>
</gene>
<dbReference type="AlphaFoldDB" id="A0A0U5JZ96"/>
<evidence type="ECO:0000313" key="1">
    <source>
        <dbReference type="EMBL" id="CUR41874.1"/>
    </source>
</evidence>
<sequence length="241" mass="28124">MPSMKIPARVYVQEKNGKRFGISEYLEEVNWEHVANINDGKVQGVPAMITFVDKREISELQRHFYYALLGDIINWSGETKEVIDEYFHNLYWEKNCGEEISLKDGSSNSMSDAKRLIDYVIDFIFDNQVPVKKGYELLPRNEDHFQYECLMHKQCLICGQHADFHHIDTVGMGNNRNKTDHTKHRVMALCRVHHTEFHKIGITEFCKKYHLTTVGIKLSAKDLKKLKIVGNYEEEINNAPF</sequence>
<evidence type="ECO:0008006" key="2">
    <source>
        <dbReference type="Google" id="ProtNLM"/>
    </source>
</evidence>
<reference evidence="1" key="1">
    <citation type="submission" date="2015-10" db="EMBL/GenBank/DDBJ databases">
        <authorList>
            <person name="Gilbert D.G."/>
        </authorList>
    </citation>
    <scope>NUCLEOTIDE SEQUENCE</scope>
    <source>
        <strain evidence="1">Lp167-67</strain>
    </source>
</reference>
<organism evidence="1">
    <name type="scientific">Limosilactobacillus reuteri</name>
    <name type="common">Lactobacillus reuteri</name>
    <dbReference type="NCBI Taxonomy" id="1598"/>
    <lineage>
        <taxon>Bacteria</taxon>
        <taxon>Bacillati</taxon>
        <taxon>Bacillota</taxon>
        <taxon>Bacilli</taxon>
        <taxon>Lactobacillales</taxon>
        <taxon>Lactobacillaceae</taxon>
        <taxon>Limosilactobacillus</taxon>
    </lineage>
</organism>
<dbReference type="EMBL" id="LN887698">
    <property type="protein sequence ID" value="CUR41874.1"/>
    <property type="molecule type" value="Genomic_DNA"/>
</dbReference>
<protein>
    <recommendedName>
        <fullName evidence="2">DUF968 domain-containing protein</fullName>
    </recommendedName>
</protein>
<proteinExistence type="predicted"/>
<accession>A0A0U5JZ96</accession>